<dbReference type="OMA" id="SDMDIQP"/>
<evidence type="ECO:0000313" key="5">
    <source>
        <dbReference type="Proteomes" id="UP000028545"/>
    </source>
</evidence>
<feature type="region of interest" description="Disordered" evidence="3">
    <location>
        <begin position="321"/>
        <end position="341"/>
    </location>
</feature>
<dbReference type="GO" id="GO:0007017">
    <property type="term" value="P:microtubule-based process"/>
    <property type="evidence" value="ECO:0007669"/>
    <property type="project" value="InterPro"/>
</dbReference>
<dbReference type="KEGG" id="sapo:SAPIO_CDS0786"/>
<proteinExistence type="predicted"/>
<dbReference type="PANTHER" id="PTHR15346">
    <property type="entry name" value="DYNACTIN SUBUNIT"/>
    <property type="match status" value="1"/>
</dbReference>
<feature type="compositionally biased region" description="Acidic residues" evidence="3">
    <location>
        <begin position="44"/>
        <end position="54"/>
    </location>
</feature>
<dbReference type="HOGENOM" id="CLU_038287_0_0_1"/>
<accession>A0A084GGJ6</accession>
<dbReference type="AlphaFoldDB" id="A0A084GGJ6"/>
<dbReference type="OrthoDB" id="4977at2759"/>
<organism evidence="4 5">
    <name type="scientific">Pseudallescheria apiosperma</name>
    <name type="common">Scedosporium apiospermum</name>
    <dbReference type="NCBI Taxonomy" id="563466"/>
    <lineage>
        <taxon>Eukaryota</taxon>
        <taxon>Fungi</taxon>
        <taxon>Dikarya</taxon>
        <taxon>Ascomycota</taxon>
        <taxon>Pezizomycotina</taxon>
        <taxon>Sordariomycetes</taxon>
        <taxon>Hypocreomycetidae</taxon>
        <taxon>Microascales</taxon>
        <taxon>Microascaceae</taxon>
        <taxon>Scedosporium</taxon>
    </lineage>
</organism>
<dbReference type="InterPro" id="IPR028133">
    <property type="entry name" value="Dynamitin"/>
</dbReference>
<feature type="compositionally biased region" description="Basic and acidic residues" evidence="3">
    <location>
        <begin position="124"/>
        <end position="145"/>
    </location>
</feature>
<name>A0A084GGJ6_PSEDA</name>
<dbReference type="GO" id="GO:0005737">
    <property type="term" value="C:cytoplasm"/>
    <property type="evidence" value="ECO:0007669"/>
    <property type="project" value="UniProtKB-SubCell"/>
</dbReference>
<feature type="region of interest" description="Disordered" evidence="3">
    <location>
        <begin position="78"/>
        <end position="164"/>
    </location>
</feature>
<evidence type="ECO:0000256" key="2">
    <source>
        <dbReference type="ARBA" id="ARBA00022490"/>
    </source>
</evidence>
<feature type="compositionally biased region" description="Basic and acidic residues" evidence="3">
    <location>
        <begin position="321"/>
        <end position="333"/>
    </location>
</feature>
<dbReference type="RefSeq" id="XP_016646257.1">
    <property type="nucleotide sequence ID" value="XM_016783491.1"/>
</dbReference>
<feature type="compositionally biased region" description="Polar residues" evidence="3">
    <location>
        <begin position="28"/>
        <end position="39"/>
    </location>
</feature>
<evidence type="ECO:0008006" key="6">
    <source>
        <dbReference type="Google" id="ProtNLM"/>
    </source>
</evidence>
<protein>
    <recommendedName>
        <fullName evidence="6">Dynactin subunit</fullName>
    </recommendedName>
</protein>
<dbReference type="EMBL" id="JOWA01000033">
    <property type="protein sequence ID" value="KEZ46458.1"/>
    <property type="molecule type" value="Genomic_DNA"/>
</dbReference>
<comment type="subcellular location">
    <subcellularLocation>
        <location evidence="1">Cytoplasm</location>
    </subcellularLocation>
</comment>
<comment type="caution">
    <text evidence="4">The sequence shown here is derived from an EMBL/GenBank/DDBJ whole genome shotgun (WGS) entry which is preliminary data.</text>
</comment>
<feature type="compositionally biased region" description="Acidic residues" evidence="3">
    <location>
        <begin position="103"/>
        <end position="123"/>
    </location>
</feature>
<keyword evidence="2" id="KW-0963">Cytoplasm</keyword>
<dbReference type="Pfam" id="PF04912">
    <property type="entry name" value="Dynamitin"/>
    <property type="match status" value="1"/>
</dbReference>
<dbReference type="Proteomes" id="UP000028545">
    <property type="component" value="Unassembled WGS sequence"/>
</dbReference>
<sequence length="441" mass="48275">MALNRKYAALPDLDSAPDIYETPELTDDNSTVPGTTLRSPSDVASDEDTADEDGGISRAKLRIDEARSRFESTRYNSAGVDFSDRVDSKRRSYRSRHHRVLDDGTEELGDLSDEDDETDEASESLERKIARLKREVEEAKEEYARRRATTGGETKSGEEGGQEGLESLGRVLEEISRPAGVARPVRLSKPLVQGGDGTSGHNAAVSEATYTVTYAPSYEQSHALAKAAEFDQRLLALEKSLGIGTTTKGLEIGVNGLPRAVLPTVDMLNKQISALAQASTANLDSISRRVRTLVTDVQNLNKAKGSAASAGEQQHIERYVEDRIKENTGKESGEGEEDEQRSKINALYGTLATIEALTPLLQPLLDRLRSLRAIHTDAATASETLDRIEKQQAETAAELKQWKSGLERISEAMQEGGSVMEGNMKVMESWIKDLEARVEKL</sequence>
<keyword evidence="5" id="KW-1185">Reference proteome</keyword>
<feature type="region of interest" description="Disordered" evidence="3">
    <location>
        <begin position="1"/>
        <end position="58"/>
    </location>
</feature>
<dbReference type="GO" id="GO:0005869">
    <property type="term" value="C:dynactin complex"/>
    <property type="evidence" value="ECO:0007669"/>
    <property type="project" value="InterPro"/>
</dbReference>
<evidence type="ECO:0000313" key="4">
    <source>
        <dbReference type="EMBL" id="KEZ46458.1"/>
    </source>
</evidence>
<evidence type="ECO:0000256" key="3">
    <source>
        <dbReference type="SAM" id="MobiDB-lite"/>
    </source>
</evidence>
<gene>
    <name evidence="4" type="ORF">SAPIO_CDS0786</name>
</gene>
<dbReference type="VEuPathDB" id="FungiDB:SAPIO_CDS0786"/>
<reference evidence="4 5" key="1">
    <citation type="journal article" date="2014" name="Genome Announc.">
        <title>Draft genome sequence of the pathogenic fungus Scedosporium apiospermum.</title>
        <authorList>
            <person name="Vandeputte P."/>
            <person name="Ghamrawi S."/>
            <person name="Rechenmann M."/>
            <person name="Iltis A."/>
            <person name="Giraud S."/>
            <person name="Fleury M."/>
            <person name="Thornton C."/>
            <person name="Delhaes L."/>
            <person name="Meyer W."/>
            <person name="Papon N."/>
            <person name="Bouchara J.P."/>
        </authorList>
    </citation>
    <scope>NUCLEOTIDE SEQUENCE [LARGE SCALE GENOMIC DNA]</scope>
    <source>
        <strain evidence="4 5">IHEM 14462</strain>
    </source>
</reference>
<dbReference type="GeneID" id="27718938"/>
<evidence type="ECO:0000256" key="1">
    <source>
        <dbReference type="ARBA" id="ARBA00004496"/>
    </source>
</evidence>